<sequence length="346" mass="37449">MLSHVAHLLPLEMKKLLESLPAEVKGTLEEIRIRENRPLEIAYRDGFRFIAPDGAMKLQADGAFKPTAEHCRKLLERITNYSLYAMEEELRRGYITVSGGHRIGLAGRTILDGGVVRGIRDIGGFNIRIAREVIGAASHLLPKLMDAAKATIGSTLLLAPPQQGKTTLIRDIARSLSYGLAGGLNRAAQAGKKVGIVDERSEIAACVRGIPTFDIGPRTDVMDACPKAEGMMMLLRSMSPEVLIVDEIGRQEDADAIREASHAGVSVVATAHAYDIQDALARPELYKLIKEGAFSHIVELRRSADGIMHRIINAGALQPQAAKREHSTGASALSLAGMGRGRNEEL</sequence>
<name>A0A3A1V0M2_9BACL</name>
<dbReference type="Pfam" id="PF19568">
    <property type="entry name" value="Spore_III_AA"/>
    <property type="match status" value="1"/>
</dbReference>
<keyword evidence="2" id="KW-0067">ATP-binding</keyword>
<dbReference type="Proteomes" id="UP000266482">
    <property type="component" value="Unassembled WGS sequence"/>
</dbReference>
<reference evidence="5 6" key="1">
    <citation type="submission" date="2018-09" db="EMBL/GenBank/DDBJ databases">
        <title>Paenibacillus aracenensis nov. sp. isolated from a cave in southern Spain.</title>
        <authorList>
            <person name="Jurado V."/>
            <person name="Gutierrez-Patricio S."/>
            <person name="Gonzalez-Pimentel J.L."/>
            <person name="Miller A.Z."/>
            <person name="Laiz L."/>
            <person name="Saiz-Jimenez C."/>
        </authorList>
    </citation>
    <scope>NUCLEOTIDE SEQUENCE [LARGE SCALE GENOMIC DNA]</scope>
    <source>
        <strain evidence="5 6">DSM 22867</strain>
    </source>
</reference>
<dbReference type="NCBIfam" id="TIGR02858">
    <property type="entry name" value="spore_III_AA"/>
    <property type="match status" value="1"/>
</dbReference>
<dbReference type="PANTHER" id="PTHR20953:SF3">
    <property type="entry name" value="P-LOOP CONTAINING NUCLEOSIDE TRIPHOSPHATE HYDROLASES SUPERFAMILY PROTEIN"/>
    <property type="match status" value="1"/>
</dbReference>
<evidence type="ECO:0000256" key="1">
    <source>
        <dbReference type="ARBA" id="ARBA00022741"/>
    </source>
</evidence>
<comment type="caution">
    <text evidence="5">The sequence shown here is derived from an EMBL/GenBank/DDBJ whole genome shotgun (WGS) entry which is preliminary data.</text>
</comment>
<evidence type="ECO:0000256" key="2">
    <source>
        <dbReference type="ARBA" id="ARBA00022840"/>
    </source>
</evidence>
<feature type="region of interest" description="Disordered" evidence="3">
    <location>
        <begin position="319"/>
        <end position="346"/>
    </location>
</feature>
<evidence type="ECO:0000259" key="4">
    <source>
        <dbReference type="SMART" id="SM00382"/>
    </source>
</evidence>
<dbReference type="SUPFAM" id="SSF52540">
    <property type="entry name" value="P-loop containing nucleoside triphosphate hydrolases"/>
    <property type="match status" value="1"/>
</dbReference>
<dbReference type="OrthoDB" id="9768243at2"/>
<dbReference type="SMART" id="SM00382">
    <property type="entry name" value="AAA"/>
    <property type="match status" value="1"/>
</dbReference>
<evidence type="ECO:0000313" key="6">
    <source>
        <dbReference type="Proteomes" id="UP000266482"/>
    </source>
</evidence>
<dbReference type="EMBL" id="QXQA01000004">
    <property type="protein sequence ID" value="RIX53386.1"/>
    <property type="molecule type" value="Genomic_DNA"/>
</dbReference>
<evidence type="ECO:0000313" key="5">
    <source>
        <dbReference type="EMBL" id="RIX53386.1"/>
    </source>
</evidence>
<dbReference type="InterPro" id="IPR003593">
    <property type="entry name" value="AAA+_ATPase"/>
</dbReference>
<dbReference type="InterPro" id="IPR045735">
    <property type="entry name" value="Spore_III_AA_AAA+_ATPase"/>
</dbReference>
<accession>A0A3A1V0M2</accession>
<organism evidence="5 6">
    <name type="scientific">Paenibacillus nanensis</name>
    <dbReference type="NCBI Taxonomy" id="393251"/>
    <lineage>
        <taxon>Bacteria</taxon>
        <taxon>Bacillati</taxon>
        <taxon>Bacillota</taxon>
        <taxon>Bacilli</taxon>
        <taxon>Bacillales</taxon>
        <taxon>Paenibacillaceae</taxon>
        <taxon>Paenibacillus</taxon>
    </lineage>
</organism>
<dbReference type="GO" id="GO:0005524">
    <property type="term" value="F:ATP binding"/>
    <property type="evidence" value="ECO:0007669"/>
    <property type="project" value="UniProtKB-KW"/>
</dbReference>
<proteinExistence type="predicted"/>
<keyword evidence="1" id="KW-0547">Nucleotide-binding</keyword>
<dbReference type="InterPro" id="IPR014217">
    <property type="entry name" value="Spore_III_AA"/>
</dbReference>
<dbReference type="AlphaFoldDB" id="A0A3A1V0M2"/>
<dbReference type="PANTHER" id="PTHR20953">
    <property type="entry name" value="KINASE-RELATED"/>
    <property type="match status" value="1"/>
</dbReference>
<dbReference type="Gene3D" id="3.40.50.300">
    <property type="entry name" value="P-loop containing nucleotide triphosphate hydrolases"/>
    <property type="match status" value="1"/>
</dbReference>
<feature type="domain" description="AAA+ ATPase" evidence="4">
    <location>
        <begin position="151"/>
        <end position="295"/>
    </location>
</feature>
<keyword evidence="6" id="KW-1185">Reference proteome</keyword>
<gene>
    <name evidence="5" type="primary">spoIIIAA</name>
    <name evidence="5" type="ORF">D3P08_08050</name>
</gene>
<evidence type="ECO:0000256" key="3">
    <source>
        <dbReference type="SAM" id="MobiDB-lite"/>
    </source>
</evidence>
<protein>
    <submittedName>
        <fullName evidence="5">Stage III sporulation protein AA</fullName>
    </submittedName>
</protein>
<dbReference type="InterPro" id="IPR027417">
    <property type="entry name" value="P-loop_NTPase"/>
</dbReference>
<dbReference type="RefSeq" id="WP_119598996.1">
    <property type="nucleotide sequence ID" value="NZ_QXQA01000004.1"/>
</dbReference>